<reference evidence="1 2" key="1">
    <citation type="submission" date="2017-09" db="EMBL/GenBank/DDBJ databases">
        <authorList>
            <person name="Ehlers B."/>
            <person name="Leendertz F.H."/>
        </authorList>
    </citation>
    <scope>NUCLEOTIDE SEQUENCE [LARGE SCALE GENOMIC DNA]</scope>
    <source>
        <strain evidence="1 2">DSM 18289</strain>
    </source>
</reference>
<sequence length="57" mass="6271">MDDYSACHDTALCIIEPGHESFSNLVEKGFTYPSWPVGLARSEDQANLTRVAGNSRL</sequence>
<name>A0A285NEZ2_9HYPH</name>
<dbReference type="Proteomes" id="UP000219439">
    <property type="component" value="Unassembled WGS sequence"/>
</dbReference>
<keyword evidence="2" id="KW-1185">Reference proteome</keyword>
<organism evidence="1 2">
    <name type="scientific">Cohaesibacter gelatinilyticus</name>
    <dbReference type="NCBI Taxonomy" id="372072"/>
    <lineage>
        <taxon>Bacteria</taxon>
        <taxon>Pseudomonadati</taxon>
        <taxon>Pseudomonadota</taxon>
        <taxon>Alphaproteobacteria</taxon>
        <taxon>Hyphomicrobiales</taxon>
        <taxon>Cohaesibacteraceae</taxon>
    </lineage>
</organism>
<accession>A0A285NEZ2</accession>
<evidence type="ECO:0000313" key="1">
    <source>
        <dbReference type="EMBL" id="SNZ06476.1"/>
    </source>
</evidence>
<dbReference type="AlphaFoldDB" id="A0A285NEZ2"/>
<evidence type="ECO:0000313" key="2">
    <source>
        <dbReference type="Proteomes" id="UP000219439"/>
    </source>
</evidence>
<protein>
    <submittedName>
        <fullName evidence="1">Uncharacterized protein</fullName>
    </submittedName>
</protein>
<dbReference type="EMBL" id="OBEL01000001">
    <property type="protein sequence ID" value="SNZ06476.1"/>
    <property type="molecule type" value="Genomic_DNA"/>
</dbReference>
<proteinExistence type="predicted"/>
<gene>
    <name evidence="1" type="ORF">SAMN06265368_0433</name>
</gene>